<evidence type="ECO:0008006" key="3">
    <source>
        <dbReference type="Google" id="ProtNLM"/>
    </source>
</evidence>
<reference evidence="1 2" key="1">
    <citation type="submission" date="2020-07" db="EMBL/GenBank/DDBJ databases">
        <title>Sequencing the genomes of 1000 actinobacteria strains.</title>
        <authorList>
            <person name="Klenk H.-P."/>
        </authorList>
    </citation>
    <scope>NUCLEOTIDE SEQUENCE [LARGE SCALE GENOMIC DNA]</scope>
    <source>
        <strain evidence="1 2">DSM 27576</strain>
    </source>
</reference>
<dbReference type="RefSeq" id="WP_167044588.1">
    <property type="nucleotide sequence ID" value="NZ_JAAOZB010000001.1"/>
</dbReference>
<dbReference type="AlphaFoldDB" id="A0A7W3PK04"/>
<proteinExistence type="predicted"/>
<keyword evidence="2" id="KW-1185">Reference proteome</keyword>
<organism evidence="1 2">
    <name type="scientific">Microbacterium halimionae</name>
    <dbReference type="NCBI Taxonomy" id="1526413"/>
    <lineage>
        <taxon>Bacteria</taxon>
        <taxon>Bacillati</taxon>
        <taxon>Actinomycetota</taxon>
        <taxon>Actinomycetes</taxon>
        <taxon>Micrococcales</taxon>
        <taxon>Microbacteriaceae</taxon>
        <taxon>Microbacterium</taxon>
    </lineage>
</organism>
<name>A0A7W3PK04_9MICO</name>
<accession>A0A7W3PK04</accession>
<gene>
    <name evidence="1" type="ORF">FHX48_000092</name>
</gene>
<dbReference type="Proteomes" id="UP000526083">
    <property type="component" value="Unassembled WGS sequence"/>
</dbReference>
<comment type="caution">
    <text evidence="1">The sequence shown here is derived from an EMBL/GenBank/DDBJ whole genome shotgun (WGS) entry which is preliminary data.</text>
</comment>
<evidence type="ECO:0000313" key="2">
    <source>
        <dbReference type="Proteomes" id="UP000526083"/>
    </source>
</evidence>
<sequence>MTNNEFAAAHEDRLKASSDLRARATALLASAEKLQSQLSDAISESNGYAVKLAFDSEGVLDSVEVDDTARRRMSEEEFLASVKAAFATAPLPRSALARLVGSPDMMRSLREDRGAKPFKEFISVDRTITLTALLGRPIGVSAQPGVLLAMSSKEFSETVVRLARSAASEEEEELS</sequence>
<dbReference type="EMBL" id="JACGWY010000001">
    <property type="protein sequence ID" value="MBA8815040.1"/>
    <property type="molecule type" value="Genomic_DNA"/>
</dbReference>
<evidence type="ECO:0000313" key="1">
    <source>
        <dbReference type="EMBL" id="MBA8815040.1"/>
    </source>
</evidence>
<protein>
    <recommendedName>
        <fullName evidence="3">YbaB/EbfC DNA-binding family protein</fullName>
    </recommendedName>
</protein>